<dbReference type="EC" id="2.4.2.7" evidence="5"/>
<evidence type="ECO:0000256" key="5">
    <source>
        <dbReference type="ARBA" id="ARBA00011893"/>
    </source>
</evidence>
<comment type="pathway">
    <text evidence="3">Purine metabolism; AMP biosynthesis via salvage pathway; AMP from adenine: step 1/1.</text>
</comment>
<dbReference type="EnsemblProtists" id="HpaT811633">
    <property type="protein sequence ID" value="HpaP811633"/>
    <property type="gene ID" value="HpaG811633"/>
</dbReference>
<organism evidence="11 12">
    <name type="scientific">Hyaloperonospora arabidopsidis (strain Emoy2)</name>
    <name type="common">Downy mildew agent</name>
    <name type="synonym">Peronospora arabidopsidis</name>
    <dbReference type="NCBI Taxonomy" id="559515"/>
    <lineage>
        <taxon>Eukaryota</taxon>
        <taxon>Sar</taxon>
        <taxon>Stramenopiles</taxon>
        <taxon>Oomycota</taxon>
        <taxon>Peronosporomycetes</taxon>
        <taxon>Peronosporales</taxon>
        <taxon>Peronosporaceae</taxon>
        <taxon>Hyaloperonospora</taxon>
    </lineage>
</organism>
<dbReference type="PANTHER" id="PTHR32315">
    <property type="entry name" value="ADENINE PHOSPHORIBOSYLTRANSFERASE"/>
    <property type="match status" value="1"/>
</dbReference>
<dbReference type="Proteomes" id="UP000011713">
    <property type="component" value="Unassembled WGS sequence"/>
</dbReference>
<evidence type="ECO:0000313" key="11">
    <source>
        <dbReference type="EnsemblProtists" id="HpaP811633"/>
    </source>
</evidence>
<keyword evidence="6" id="KW-0963">Cytoplasm</keyword>
<dbReference type="GO" id="GO:0006168">
    <property type="term" value="P:adenine salvage"/>
    <property type="evidence" value="ECO:0007669"/>
    <property type="project" value="TreeGrafter"/>
</dbReference>
<dbReference type="STRING" id="559515.M4BYI5"/>
<dbReference type="GO" id="GO:0005737">
    <property type="term" value="C:cytoplasm"/>
    <property type="evidence" value="ECO:0007669"/>
    <property type="project" value="UniProtKB-SubCell"/>
</dbReference>
<keyword evidence="7" id="KW-0328">Glycosyltransferase</keyword>
<dbReference type="InParanoid" id="M4BYI5"/>
<evidence type="ECO:0000313" key="12">
    <source>
        <dbReference type="Proteomes" id="UP000011713"/>
    </source>
</evidence>
<evidence type="ECO:0000256" key="4">
    <source>
        <dbReference type="ARBA" id="ARBA00008391"/>
    </source>
</evidence>
<dbReference type="GO" id="GO:0006166">
    <property type="term" value="P:purine ribonucleoside salvage"/>
    <property type="evidence" value="ECO:0007669"/>
    <property type="project" value="UniProtKB-KW"/>
</dbReference>
<dbReference type="Pfam" id="PF00156">
    <property type="entry name" value="Pribosyltran"/>
    <property type="match status" value="1"/>
</dbReference>
<dbReference type="InterPro" id="IPR029057">
    <property type="entry name" value="PRTase-like"/>
</dbReference>
<dbReference type="AlphaFoldDB" id="M4BYI5"/>
<comment type="subcellular location">
    <subcellularLocation>
        <location evidence="2">Cytoplasm</location>
    </subcellularLocation>
</comment>
<dbReference type="CDD" id="cd06223">
    <property type="entry name" value="PRTases_typeI"/>
    <property type="match status" value="1"/>
</dbReference>
<evidence type="ECO:0000256" key="1">
    <source>
        <dbReference type="ARBA" id="ARBA00000868"/>
    </source>
</evidence>
<reference evidence="12" key="1">
    <citation type="journal article" date="2010" name="Science">
        <title>Signatures of adaptation to obligate biotrophy in the Hyaloperonospora arabidopsidis genome.</title>
        <authorList>
            <person name="Baxter L."/>
            <person name="Tripathy S."/>
            <person name="Ishaque N."/>
            <person name="Boot N."/>
            <person name="Cabral A."/>
            <person name="Kemen E."/>
            <person name="Thines M."/>
            <person name="Ah-Fong A."/>
            <person name="Anderson R."/>
            <person name="Badejoko W."/>
            <person name="Bittner-Eddy P."/>
            <person name="Boore J.L."/>
            <person name="Chibucos M.C."/>
            <person name="Coates M."/>
            <person name="Dehal P."/>
            <person name="Delehaunty K."/>
            <person name="Dong S."/>
            <person name="Downton P."/>
            <person name="Dumas B."/>
            <person name="Fabro G."/>
            <person name="Fronick C."/>
            <person name="Fuerstenberg S.I."/>
            <person name="Fulton L."/>
            <person name="Gaulin E."/>
            <person name="Govers F."/>
            <person name="Hughes L."/>
            <person name="Humphray S."/>
            <person name="Jiang R.H."/>
            <person name="Judelson H."/>
            <person name="Kamoun S."/>
            <person name="Kyung K."/>
            <person name="Meijer H."/>
            <person name="Minx P."/>
            <person name="Morris P."/>
            <person name="Nelson J."/>
            <person name="Phuntumart V."/>
            <person name="Qutob D."/>
            <person name="Rehmany A."/>
            <person name="Rougon-Cardoso A."/>
            <person name="Ryden P."/>
            <person name="Torto-Alalibo T."/>
            <person name="Studholme D."/>
            <person name="Wang Y."/>
            <person name="Win J."/>
            <person name="Wood J."/>
            <person name="Clifton S.W."/>
            <person name="Rogers J."/>
            <person name="Van den Ackerveken G."/>
            <person name="Jones J.D."/>
            <person name="McDowell J.M."/>
            <person name="Beynon J."/>
            <person name="Tyler B.M."/>
        </authorList>
    </citation>
    <scope>NUCLEOTIDE SEQUENCE [LARGE SCALE GENOMIC DNA]</scope>
    <source>
        <strain evidence="12">Emoy2</strain>
    </source>
</reference>
<evidence type="ECO:0000256" key="6">
    <source>
        <dbReference type="ARBA" id="ARBA00022490"/>
    </source>
</evidence>
<dbReference type="GO" id="GO:0002055">
    <property type="term" value="F:adenine binding"/>
    <property type="evidence" value="ECO:0007669"/>
    <property type="project" value="TreeGrafter"/>
</dbReference>
<dbReference type="PANTHER" id="PTHR32315:SF3">
    <property type="entry name" value="ADENINE PHOSPHORIBOSYLTRANSFERASE"/>
    <property type="match status" value="1"/>
</dbReference>
<keyword evidence="9" id="KW-0660">Purine salvage</keyword>
<dbReference type="InterPro" id="IPR000836">
    <property type="entry name" value="PRTase_dom"/>
</dbReference>
<evidence type="ECO:0000256" key="9">
    <source>
        <dbReference type="ARBA" id="ARBA00022726"/>
    </source>
</evidence>
<dbReference type="GO" id="GO:0044209">
    <property type="term" value="P:AMP salvage"/>
    <property type="evidence" value="ECO:0007669"/>
    <property type="project" value="TreeGrafter"/>
</dbReference>
<dbReference type="VEuPathDB" id="FungiDB:HpaG811633"/>
<dbReference type="EMBL" id="JH598045">
    <property type="status" value="NOT_ANNOTATED_CDS"/>
    <property type="molecule type" value="Genomic_DNA"/>
</dbReference>
<accession>M4BYI5</accession>
<reference evidence="11" key="2">
    <citation type="submission" date="2015-06" db="UniProtKB">
        <authorList>
            <consortium name="EnsemblProtists"/>
        </authorList>
    </citation>
    <scope>IDENTIFICATION</scope>
    <source>
        <strain evidence="11">Emoy2</strain>
    </source>
</reference>
<sequence>MPSVEHTVEYFKEYKGDSSGGGDFLSIQTYAVKKGDRVLLVDDLLATGGTCEAAIHLIQQAGASVTACTFVVEISGLNGRGRASKTSTNEQIRFISLLTEKDF</sequence>
<keyword evidence="8" id="KW-0808">Transferase</keyword>
<keyword evidence="12" id="KW-1185">Reference proteome</keyword>
<feature type="domain" description="Phosphoribosyltransferase" evidence="10">
    <location>
        <begin position="31"/>
        <end position="71"/>
    </location>
</feature>
<dbReference type="SUPFAM" id="SSF53271">
    <property type="entry name" value="PRTase-like"/>
    <property type="match status" value="1"/>
</dbReference>
<proteinExistence type="inferred from homology"/>
<dbReference type="HOGENOM" id="CLU_063339_5_1_1"/>
<dbReference type="Gene3D" id="3.40.50.2020">
    <property type="match status" value="1"/>
</dbReference>
<evidence type="ECO:0000256" key="2">
    <source>
        <dbReference type="ARBA" id="ARBA00004496"/>
    </source>
</evidence>
<dbReference type="GO" id="GO:0016208">
    <property type="term" value="F:AMP binding"/>
    <property type="evidence" value="ECO:0007669"/>
    <property type="project" value="TreeGrafter"/>
</dbReference>
<evidence type="ECO:0000256" key="3">
    <source>
        <dbReference type="ARBA" id="ARBA00004659"/>
    </source>
</evidence>
<dbReference type="eggNOG" id="KOG1712">
    <property type="taxonomic scope" value="Eukaryota"/>
</dbReference>
<dbReference type="InterPro" id="IPR050054">
    <property type="entry name" value="UPRTase/APRTase"/>
</dbReference>
<evidence type="ECO:0000256" key="7">
    <source>
        <dbReference type="ARBA" id="ARBA00022676"/>
    </source>
</evidence>
<protein>
    <recommendedName>
        <fullName evidence="5">adenine phosphoribosyltransferase</fullName>
        <ecNumber evidence="5">2.4.2.7</ecNumber>
    </recommendedName>
</protein>
<comment type="similarity">
    <text evidence="4">Belongs to the purine/pyrimidine phosphoribosyltransferase family.</text>
</comment>
<name>M4BYI5_HYAAE</name>
<dbReference type="GO" id="GO:0003999">
    <property type="term" value="F:adenine phosphoribosyltransferase activity"/>
    <property type="evidence" value="ECO:0007669"/>
    <property type="project" value="UniProtKB-EC"/>
</dbReference>
<evidence type="ECO:0000259" key="10">
    <source>
        <dbReference type="Pfam" id="PF00156"/>
    </source>
</evidence>
<evidence type="ECO:0000256" key="8">
    <source>
        <dbReference type="ARBA" id="ARBA00022679"/>
    </source>
</evidence>
<comment type="catalytic activity">
    <reaction evidence="1">
        <text>AMP + diphosphate = 5-phospho-alpha-D-ribose 1-diphosphate + adenine</text>
        <dbReference type="Rhea" id="RHEA:16609"/>
        <dbReference type="ChEBI" id="CHEBI:16708"/>
        <dbReference type="ChEBI" id="CHEBI:33019"/>
        <dbReference type="ChEBI" id="CHEBI:58017"/>
        <dbReference type="ChEBI" id="CHEBI:456215"/>
        <dbReference type="EC" id="2.4.2.7"/>
    </reaction>
</comment>